<evidence type="ECO:0000256" key="6">
    <source>
        <dbReference type="ARBA" id="ARBA00022741"/>
    </source>
</evidence>
<feature type="domain" description="RecF/RecN/SMC N-terminal" evidence="14">
    <location>
        <begin position="3"/>
        <end position="358"/>
    </location>
</feature>
<dbReference type="Proteomes" id="UP000606870">
    <property type="component" value="Unassembled WGS sequence"/>
</dbReference>
<evidence type="ECO:0000256" key="10">
    <source>
        <dbReference type="ARBA" id="ARBA00023204"/>
    </source>
</evidence>
<evidence type="ECO:0000256" key="5">
    <source>
        <dbReference type="ARBA" id="ARBA00022705"/>
    </source>
</evidence>
<keyword evidence="10 12" id="KW-0234">DNA repair</keyword>
<dbReference type="Gene3D" id="1.20.1050.90">
    <property type="entry name" value="RecF/RecN/SMC, N-terminal domain"/>
    <property type="match status" value="1"/>
</dbReference>
<keyword evidence="8 12" id="KW-0067">ATP-binding</keyword>
<dbReference type="Pfam" id="PF02463">
    <property type="entry name" value="SMC_N"/>
    <property type="match status" value="1"/>
</dbReference>
<keyword evidence="6 12" id="KW-0547">Nucleotide-binding</keyword>
<reference evidence="15 16" key="1">
    <citation type="submission" date="2020-08" db="EMBL/GenBank/DDBJ databases">
        <authorList>
            <person name="Liu C."/>
            <person name="Sun Q."/>
        </authorList>
    </citation>
    <scope>NUCLEOTIDE SEQUENCE [LARGE SCALE GENOMIC DNA]</scope>
    <source>
        <strain evidence="15 16">NSJ-59</strain>
    </source>
</reference>
<comment type="similarity">
    <text evidence="2 12 13">Belongs to the RecF family.</text>
</comment>
<evidence type="ECO:0000256" key="12">
    <source>
        <dbReference type="HAMAP-Rule" id="MF_00365"/>
    </source>
</evidence>
<evidence type="ECO:0000256" key="3">
    <source>
        <dbReference type="ARBA" id="ARBA00020170"/>
    </source>
</evidence>
<dbReference type="PANTHER" id="PTHR32182">
    <property type="entry name" value="DNA REPLICATION AND REPAIR PROTEIN RECF"/>
    <property type="match status" value="1"/>
</dbReference>
<protein>
    <recommendedName>
        <fullName evidence="3 12">DNA replication and repair protein RecF</fullName>
    </recommendedName>
</protein>
<feature type="binding site" evidence="12">
    <location>
        <begin position="30"/>
        <end position="37"/>
    </location>
    <ligand>
        <name>ATP</name>
        <dbReference type="ChEBI" id="CHEBI:30616"/>
    </ligand>
</feature>
<keyword evidence="16" id="KW-1185">Reference proteome</keyword>
<organism evidence="15 16">
    <name type="scientific">Megasphaera hominis</name>
    <dbReference type="NCBI Taxonomy" id="159836"/>
    <lineage>
        <taxon>Bacteria</taxon>
        <taxon>Bacillati</taxon>
        <taxon>Bacillota</taxon>
        <taxon>Negativicutes</taxon>
        <taxon>Veillonellales</taxon>
        <taxon>Veillonellaceae</taxon>
        <taxon>Megasphaera</taxon>
    </lineage>
</organism>
<keyword evidence="7 12" id="KW-0227">DNA damage</keyword>
<name>A0ABR6VGE3_9FIRM</name>
<keyword evidence="4 12" id="KW-0963">Cytoplasm</keyword>
<dbReference type="InterPro" id="IPR018078">
    <property type="entry name" value="DNA-binding_RecF_CS"/>
</dbReference>
<keyword evidence="11 12" id="KW-0742">SOS response</keyword>
<evidence type="ECO:0000256" key="4">
    <source>
        <dbReference type="ARBA" id="ARBA00022490"/>
    </source>
</evidence>
<dbReference type="PROSITE" id="PS00618">
    <property type="entry name" value="RECF_2"/>
    <property type="match status" value="1"/>
</dbReference>
<keyword evidence="5 12" id="KW-0235">DNA replication</keyword>
<dbReference type="RefSeq" id="WP_186502495.1">
    <property type="nucleotide sequence ID" value="NZ_JACOGK010000007.1"/>
</dbReference>
<comment type="function">
    <text evidence="12 13">The RecF protein is involved in DNA metabolism; it is required for DNA replication and normal SOS inducibility. RecF binds preferentially to single-stranded, linear DNA. It also seems to bind ATP.</text>
</comment>
<comment type="subcellular location">
    <subcellularLocation>
        <location evidence="1 12 13">Cytoplasm</location>
    </subcellularLocation>
</comment>
<comment type="caution">
    <text evidence="15">The sequence shown here is derived from an EMBL/GenBank/DDBJ whole genome shotgun (WGS) entry which is preliminary data.</text>
</comment>
<evidence type="ECO:0000313" key="16">
    <source>
        <dbReference type="Proteomes" id="UP000606870"/>
    </source>
</evidence>
<evidence type="ECO:0000256" key="13">
    <source>
        <dbReference type="RuleBase" id="RU000578"/>
    </source>
</evidence>
<dbReference type="InterPro" id="IPR027417">
    <property type="entry name" value="P-loop_NTPase"/>
</dbReference>
<accession>A0ABR6VGE3</accession>
<evidence type="ECO:0000256" key="11">
    <source>
        <dbReference type="ARBA" id="ARBA00023236"/>
    </source>
</evidence>
<gene>
    <name evidence="12 15" type="primary">recF</name>
    <name evidence="15" type="ORF">H8J70_03615</name>
</gene>
<dbReference type="NCBIfam" id="TIGR00611">
    <property type="entry name" value="recf"/>
    <property type="match status" value="1"/>
</dbReference>
<dbReference type="InterPro" id="IPR003395">
    <property type="entry name" value="RecF/RecN/SMC_N"/>
</dbReference>
<dbReference type="EMBL" id="JACOGK010000007">
    <property type="protein sequence ID" value="MBC3536339.1"/>
    <property type="molecule type" value="Genomic_DNA"/>
</dbReference>
<keyword evidence="9 12" id="KW-0238">DNA-binding</keyword>
<dbReference type="InterPro" id="IPR001238">
    <property type="entry name" value="DNA-binding_RecF"/>
</dbReference>
<sequence length="364" mass="41306">MQIHQIRLHNYRNYEAECVSFPASIVILYGKNGQGKTNLLEALYMASFGKSYRGLQDADLIRFQAQEASIILSFTRNQVAQQIKIILSHTAKKELWINETKVPQRELIGTLNEVIFSPEDLQLIKAGPALRRRFLDREISQVSSVYCRTLLRYNRAIAQRNLLLKKMKYEGPLSLEEWDRQIAGLAADITARRLDALHKIGFLAGVIHKRISSGEILALAYEQPYGDGQGNVADAAWFYEKLQTHLQQDIYHMSTSVGPHRDDLVFTANGADLKKFGSQGQQRTAVLSLELAELEYIKSETGEYPVLLLDDVMSELDSSRRQALLAFVRGRIQTFITTTEPDLFRSMEGCSFIRIEQGKVAAYD</sequence>
<dbReference type="SUPFAM" id="SSF52540">
    <property type="entry name" value="P-loop containing nucleoside triphosphate hydrolases"/>
    <property type="match status" value="1"/>
</dbReference>
<dbReference type="InterPro" id="IPR042174">
    <property type="entry name" value="RecF_2"/>
</dbReference>
<evidence type="ECO:0000256" key="1">
    <source>
        <dbReference type="ARBA" id="ARBA00004496"/>
    </source>
</evidence>
<dbReference type="PANTHER" id="PTHR32182:SF0">
    <property type="entry name" value="DNA REPLICATION AND REPAIR PROTEIN RECF"/>
    <property type="match status" value="1"/>
</dbReference>
<evidence type="ECO:0000256" key="2">
    <source>
        <dbReference type="ARBA" id="ARBA00008016"/>
    </source>
</evidence>
<evidence type="ECO:0000313" key="15">
    <source>
        <dbReference type="EMBL" id="MBC3536339.1"/>
    </source>
</evidence>
<proteinExistence type="inferred from homology"/>
<dbReference type="HAMAP" id="MF_00365">
    <property type="entry name" value="RecF"/>
    <property type="match status" value="1"/>
</dbReference>
<dbReference type="Gene3D" id="3.40.50.300">
    <property type="entry name" value="P-loop containing nucleotide triphosphate hydrolases"/>
    <property type="match status" value="1"/>
</dbReference>
<evidence type="ECO:0000256" key="7">
    <source>
        <dbReference type="ARBA" id="ARBA00022763"/>
    </source>
</evidence>
<evidence type="ECO:0000256" key="9">
    <source>
        <dbReference type="ARBA" id="ARBA00023125"/>
    </source>
</evidence>
<evidence type="ECO:0000259" key="14">
    <source>
        <dbReference type="Pfam" id="PF02463"/>
    </source>
</evidence>
<evidence type="ECO:0000256" key="8">
    <source>
        <dbReference type="ARBA" id="ARBA00022840"/>
    </source>
</evidence>